<dbReference type="EMBL" id="FN655217">
    <property type="protein sequence ID" value="CBY38427.1"/>
    <property type="molecule type" value="Genomic_DNA"/>
</dbReference>
<accession>E4WRH9</accession>
<dbReference type="SUPFAM" id="SSF57625">
    <property type="entry name" value="Invertebrate chitin-binding proteins"/>
    <property type="match status" value="1"/>
</dbReference>
<name>E4WRH9_OIKDI</name>
<dbReference type="Pfam" id="PF01607">
    <property type="entry name" value="CBM_14"/>
    <property type="match status" value="1"/>
</dbReference>
<dbReference type="InParanoid" id="E4WRH9"/>
<dbReference type="GO" id="GO:0008843">
    <property type="term" value="F:endochitinase activity"/>
    <property type="evidence" value="ECO:0007669"/>
    <property type="project" value="UniProtKB-EC"/>
</dbReference>
<keyword evidence="8" id="KW-0325">Glycoprotein</keyword>
<feature type="region of interest" description="Disordered" evidence="9">
    <location>
        <begin position="222"/>
        <end position="255"/>
    </location>
</feature>
<dbReference type="GO" id="GO:0005576">
    <property type="term" value="C:extracellular region"/>
    <property type="evidence" value="ECO:0007669"/>
    <property type="project" value="InterPro"/>
</dbReference>
<keyword evidence="6" id="KW-0624">Polysaccharide degradation</keyword>
<comment type="catalytic activity">
    <reaction evidence="1">
        <text>Random endo-hydrolysis of N-acetyl-beta-D-glucosaminide (1-&gt;4)-beta-linkages in chitin and chitodextrins.</text>
        <dbReference type="EC" id="3.2.1.14"/>
    </reaction>
</comment>
<evidence type="ECO:0000256" key="1">
    <source>
        <dbReference type="ARBA" id="ARBA00000822"/>
    </source>
</evidence>
<dbReference type="InterPro" id="IPR036508">
    <property type="entry name" value="Chitin-bd_dom_sf"/>
</dbReference>
<evidence type="ECO:0000259" key="10">
    <source>
        <dbReference type="PROSITE" id="PS50940"/>
    </source>
</evidence>
<dbReference type="PROSITE" id="PS50940">
    <property type="entry name" value="CHIT_BIND_II"/>
    <property type="match status" value="1"/>
</dbReference>
<proteinExistence type="predicted"/>
<feature type="domain" description="Chitin-binding type-2" evidence="10">
    <location>
        <begin position="260"/>
        <end position="317"/>
    </location>
</feature>
<dbReference type="GO" id="GO:0006032">
    <property type="term" value="P:chitin catabolic process"/>
    <property type="evidence" value="ECO:0007669"/>
    <property type="project" value="UniProtKB-KW"/>
</dbReference>
<evidence type="ECO:0000256" key="8">
    <source>
        <dbReference type="ARBA" id="ARBA00023180"/>
    </source>
</evidence>
<evidence type="ECO:0000313" key="11">
    <source>
        <dbReference type="EMBL" id="CBY20361.1"/>
    </source>
</evidence>
<dbReference type="Proteomes" id="UP000011014">
    <property type="component" value="Unassembled WGS sequence"/>
</dbReference>
<reference evidence="11" key="1">
    <citation type="journal article" date="2010" name="Science">
        <title>Plasticity of animal genome architecture unmasked by rapid evolution of a pelagic tunicate.</title>
        <authorList>
            <person name="Denoeud F."/>
            <person name="Henriet S."/>
            <person name="Mungpakdee S."/>
            <person name="Aury J.M."/>
            <person name="Da Silva C."/>
            <person name="Brinkmann H."/>
            <person name="Mikhaleva J."/>
            <person name="Olsen L.C."/>
            <person name="Jubin C."/>
            <person name="Canestro C."/>
            <person name="Bouquet J.M."/>
            <person name="Danks G."/>
            <person name="Poulain J."/>
            <person name="Campsteijn C."/>
            <person name="Adamski M."/>
            <person name="Cross I."/>
            <person name="Yadetie F."/>
            <person name="Muffato M."/>
            <person name="Louis A."/>
            <person name="Butcher S."/>
            <person name="Tsagkogeorga G."/>
            <person name="Konrad A."/>
            <person name="Singh S."/>
            <person name="Jensen M.F."/>
            <person name="Cong E.H."/>
            <person name="Eikeseth-Otteraa H."/>
            <person name="Noel B."/>
            <person name="Anthouard V."/>
            <person name="Porcel B.M."/>
            <person name="Kachouri-Lafond R."/>
            <person name="Nishino A."/>
            <person name="Ugolini M."/>
            <person name="Chourrout P."/>
            <person name="Nishida H."/>
            <person name="Aasland R."/>
            <person name="Huzurbazar S."/>
            <person name="Westhof E."/>
            <person name="Delsuc F."/>
            <person name="Lehrach H."/>
            <person name="Reinhardt R."/>
            <person name="Weissenbach J."/>
            <person name="Roy S.W."/>
            <person name="Artiguenave F."/>
            <person name="Postlethwait J.H."/>
            <person name="Manak J.R."/>
            <person name="Thompson E.M."/>
            <person name="Jaillon O."/>
            <person name="Du Pasquier L."/>
            <person name="Boudinot P."/>
            <person name="Liberles D.A."/>
            <person name="Volff J.N."/>
            <person name="Philippe H."/>
            <person name="Lenhard B."/>
            <person name="Roest Crollius H."/>
            <person name="Wincker P."/>
            <person name="Chourrout D."/>
        </authorList>
    </citation>
    <scope>NUCLEOTIDE SEQUENCE [LARGE SCALE GENOMIC DNA]</scope>
</reference>
<dbReference type="Gene3D" id="3.20.20.80">
    <property type="entry name" value="Glycosidases"/>
    <property type="match status" value="1"/>
</dbReference>
<gene>
    <name evidence="11" type="ORF">GSOID_T00000355001</name>
    <name evidence="12" type="ORF">GSOID_T00032370001</name>
</gene>
<evidence type="ECO:0000256" key="7">
    <source>
        <dbReference type="ARBA" id="ARBA00023157"/>
    </source>
</evidence>
<dbReference type="InterPro" id="IPR051940">
    <property type="entry name" value="Chitin_bind-dev_reg"/>
</dbReference>
<keyword evidence="5" id="KW-0677">Repeat</keyword>
<dbReference type="SMART" id="SM00494">
    <property type="entry name" value="ChtBD2"/>
    <property type="match status" value="1"/>
</dbReference>
<keyword evidence="3" id="KW-0147">Chitin-binding</keyword>
<evidence type="ECO:0000256" key="5">
    <source>
        <dbReference type="ARBA" id="ARBA00022737"/>
    </source>
</evidence>
<evidence type="ECO:0000256" key="2">
    <source>
        <dbReference type="ARBA" id="ARBA00012729"/>
    </source>
</evidence>
<keyword evidence="6" id="KW-0119">Carbohydrate metabolism</keyword>
<dbReference type="PANTHER" id="PTHR23301:SF0">
    <property type="entry name" value="CHITIN-BINDING TYPE-2 DOMAIN-CONTAINING PROTEIN-RELATED"/>
    <property type="match status" value="1"/>
</dbReference>
<evidence type="ECO:0000313" key="12">
    <source>
        <dbReference type="EMBL" id="CBY38427.1"/>
    </source>
</evidence>
<dbReference type="GO" id="GO:0008061">
    <property type="term" value="F:chitin binding"/>
    <property type="evidence" value="ECO:0007669"/>
    <property type="project" value="UniProtKB-KW"/>
</dbReference>
<evidence type="ECO:0000256" key="4">
    <source>
        <dbReference type="ARBA" id="ARBA00022729"/>
    </source>
</evidence>
<dbReference type="EMBL" id="FN653015">
    <property type="protein sequence ID" value="CBY20361.1"/>
    <property type="molecule type" value="Genomic_DNA"/>
</dbReference>
<evidence type="ECO:0000256" key="3">
    <source>
        <dbReference type="ARBA" id="ARBA00022669"/>
    </source>
</evidence>
<dbReference type="PANTHER" id="PTHR23301">
    <property type="entry name" value="CHITIN BINDING PERITROPHIN-A"/>
    <property type="match status" value="1"/>
</dbReference>
<keyword evidence="6" id="KW-0146">Chitin degradation</keyword>
<dbReference type="AlphaFoldDB" id="E4WRH9"/>
<sequence length="317" mass="35557">MKLFSCVFASALGHGRILEPPGRSSYRLLTDDPNIDQSLIVPNWNDNQLFCGGFQTQVSNGYKCGICGDDYTQPRPRDNEWNGRFGSSGIIPRTFYQGDVIDLHLEITAHHQGFFEFKICKMEPSDFTENVVCFDSDESVMTLEDGKQQWDVTGGSTGHYYGKVRLPEHLSCDHCVIQWRYHAGNTWACDENGNCGTGVGPQEEFYGCSDISIRPKFTTITETSTTTRSSTKPTTTQTTKTHFTTTTPKETTSSPSHDLENFCLDKANGFYSHPESCYMYIDCFNGNAVIKSCPTGLAWNSDKNYCDREQNVPACFN</sequence>
<evidence type="ECO:0000256" key="6">
    <source>
        <dbReference type="ARBA" id="ARBA00023024"/>
    </source>
</evidence>
<dbReference type="InterPro" id="IPR004302">
    <property type="entry name" value="Cellulose/chitin-bd_N"/>
</dbReference>
<protein>
    <recommendedName>
        <fullName evidence="2">chitinase</fullName>
        <ecNumber evidence="2">3.2.1.14</ecNumber>
    </recommendedName>
</protein>
<keyword evidence="4" id="KW-0732">Signal</keyword>
<dbReference type="OrthoDB" id="64893at2759"/>
<dbReference type="InterPro" id="IPR002557">
    <property type="entry name" value="Chitin-bd_dom"/>
</dbReference>
<organism evidence="11">
    <name type="scientific">Oikopleura dioica</name>
    <name type="common">Tunicate</name>
    <dbReference type="NCBI Taxonomy" id="34765"/>
    <lineage>
        <taxon>Eukaryota</taxon>
        <taxon>Metazoa</taxon>
        <taxon>Chordata</taxon>
        <taxon>Tunicata</taxon>
        <taxon>Appendicularia</taxon>
        <taxon>Copelata</taxon>
        <taxon>Oikopleuridae</taxon>
        <taxon>Oikopleura</taxon>
    </lineage>
</organism>
<keyword evidence="13" id="KW-1185">Reference proteome</keyword>
<evidence type="ECO:0000313" key="13">
    <source>
        <dbReference type="Proteomes" id="UP000001307"/>
    </source>
</evidence>
<keyword evidence="7" id="KW-1015">Disulfide bond</keyword>
<dbReference type="EC" id="3.2.1.14" evidence="2"/>
<evidence type="ECO:0000256" key="9">
    <source>
        <dbReference type="SAM" id="MobiDB-lite"/>
    </source>
</evidence>
<dbReference type="Proteomes" id="UP000001307">
    <property type="component" value="Unassembled WGS sequence"/>
</dbReference>
<dbReference type="Pfam" id="PF03067">
    <property type="entry name" value="LPMO_10"/>
    <property type="match status" value="1"/>
</dbReference>